<dbReference type="SMART" id="SM00614">
    <property type="entry name" value="ZnF_BED"/>
    <property type="match status" value="4"/>
</dbReference>
<dbReference type="PANTHER" id="PTHR34396">
    <property type="entry name" value="OS03G0264950 PROTEIN-RELATED"/>
    <property type="match status" value="1"/>
</dbReference>
<evidence type="ECO:0000256" key="2">
    <source>
        <dbReference type="ARBA" id="ARBA00022771"/>
    </source>
</evidence>
<keyword evidence="2 4" id="KW-0863">Zinc-finger</keyword>
<gene>
    <name evidence="6" type="ORF">ABMA28_012794</name>
</gene>
<dbReference type="AlphaFoldDB" id="A0ABD0S2K3"/>
<name>A0ABD0S2K3_LOXSC</name>
<dbReference type="PROSITE" id="PS50808">
    <property type="entry name" value="ZF_BED"/>
    <property type="match status" value="4"/>
</dbReference>
<protein>
    <recommendedName>
        <fullName evidence="5">BED-type domain-containing protein</fullName>
    </recommendedName>
</protein>
<feature type="domain" description="BED-type" evidence="5">
    <location>
        <begin position="237"/>
        <end position="289"/>
    </location>
</feature>
<evidence type="ECO:0000256" key="1">
    <source>
        <dbReference type="ARBA" id="ARBA00022723"/>
    </source>
</evidence>
<evidence type="ECO:0000256" key="4">
    <source>
        <dbReference type="PROSITE-ProRule" id="PRU00027"/>
    </source>
</evidence>
<feature type="domain" description="BED-type" evidence="5">
    <location>
        <begin position="101"/>
        <end position="153"/>
    </location>
</feature>
<evidence type="ECO:0000313" key="6">
    <source>
        <dbReference type="EMBL" id="KAL0808301.1"/>
    </source>
</evidence>
<organism evidence="6 7">
    <name type="scientific">Loxostege sticticalis</name>
    <name type="common">Beet webworm moth</name>
    <dbReference type="NCBI Taxonomy" id="481309"/>
    <lineage>
        <taxon>Eukaryota</taxon>
        <taxon>Metazoa</taxon>
        <taxon>Ecdysozoa</taxon>
        <taxon>Arthropoda</taxon>
        <taxon>Hexapoda</taxon>
        <taxon>Insecta</taxon>
        <taxon>Pterygota</taxon>
        <taxon>Neoptera</taxon>
        <taxon>Endopterygota</taxon>
        <taxon>Lepidoptera</taxon>
        <taxon>Glossata</taxon>
        <taxon>Ditrysia</taxon>
        <taxon>Pyraloidea</taxon>
        <taxon>Crambidae</taxon>
        <taxon>Pyraustinae</taxon>
        <taxon>Loxostege</taxon>
    </lineage>
</organism>
<dbReference type="Proteomes" id="UP001549921">
    <property type="component" value="Unassembled WGS sequence"/>
</dbReference>
<sequence length="469" mass="54068">MDDDRDDSEKYPKLKSSIWKHFHITSTTERTATCNYCLKLLSYKSSVTNLKKHVARKHGDCVDPITKVSDDEEGSIEALETYLEDDVEEVEDEQPIDKRKLLRNVAWEYFEIHDEEEKLAVCTLCKEQFSYRTTSSNLAKHLRRKHYSEIEDNEFLNNLDDDEKSPAKRKSSYGCGRMSKAWEYFTVKDAKKRIASCKICDTDCSFLSSVSNLMKHVRRKHGVGEDSDDEHKPDPHPKRSPIWLYFKCIDEVAKISVCLICKQQLSHLTSTSNLKRHLIRKHPGIKLRDTADGKKMLISSDGQLYEIDETGKTEVLDVDDDDQNEPMELNAIYLDDYEGKIIEPKRNRKSSTSKRKRLLLSENESSDEEITFQKRYVKKKSDSLDQFGKYLVSLLKQLPKELSNQLQADFVKQVMTAQLSYESQKVVVTPSNGYAITITETRPEDVSNDGQTVQYVTSEAENINHSVST</sequence>
<accession>A0ABD0S2K3</accession>
<reference evidence="6 7" key="1">
    <citation type="submission" date="2024-06" db="EMBL/GenBank/DDBJ databases">
        <title>A chromosome-level genome assembly of beet webworm, Loxostege sticticalis.</title>
        <authorList>
            <person name="Zhang Y."/>
        </authorList>
    </citation>
    <scope>NUCLEOTIDE SEQUENCE [LARGE SCALE GENOMIC DNA]</scope>
    <source>
        <strain evidence="6">AQ028</strain>
        <tissue evidence="6">Male pupae</tissue>
    </source>
</reference>
<feature type="domain" description="BED-type" evidence="5">
    <location>
        <begin position="13"/>
        <end position="65"/>
    </location>
</feature>
<dbReference type="InterPro" id="IPR013087">
    <property type="entry name" value="Znf_C2H2_type"/>
</dbReference>
<dbReference type="Pfam" id="PF02892">
    <property type="entry name" value="zf-BED"/>
    <property type="match status" value="4"/>
</dbReference>
<evidence type="ECO:0000259" key="5">
    <source>
        <dbReference type="PROSITE" id="PS50808"/>
    </source>
</evidence>
<dbReference type="EMBL" id="JBEDNZ010000031">
    <property type="protein sequence ID" value="KAL0808301.1"/>
    <property type="molecule type" value="Genomic_DNA"/>
</dbReference>
<proteinExistence type="predicted"/>
<dbReference type="InterPro" id="IPR036236">
    <property type="entry name" value="Znf_C2H2_sf"/>
</dbReference>
<evidence type="ECO:0000313" key="7">
    <source>
        <dbReference type="Proteomes" id="UP001549921"/>
    </source>
</evidence>
<keyword evidence="3" id="KW-0862">Zinc</keyword>
<comment type="caution">
    <text evidence="6">The sequence shown here is derived from an EMBL/GenBank/DDBJ whole genome shotgun (WGS) entry which is preliminary data.</text>
</comment>
<dbReference type="PANTHER" id="PTHR34396:SF25">
    <property type="entry name" value="BOUNDARY ELEMENT ASSOCIATED FACTOR"/>
    <property type="match status" value="1"/>
</dbReference>
<dbReference type="InterPro" id="IPR003656">
    <property type="entry name" value="Znf_BED"/>
</dbReference>
<dbReference type="SMART" id="SM00355">
    <property type="entry name" value="ZnF_C2H2"/>
    <property type="match status" value="4"/>
</dbReference>
<dbReference type="SUPFAM" id="SSF57667">
    <property type="entry name" value="beta-beta-alpha zinc fingers"/>
    <property type="match status" value="4"/>
</dbReference>
<dbReference type="GO" id="GO:0008270">
    <property type="term" value="F:zinc ion binding"/>
    <property type="evidence" value="ECO:0007669"/>
    <property type="project" value="UniProtKB-KW"/>
</dbReference>
<evidence type="ECO:0000256" key="3">
    <source>
        <dbReference type="ARBA" id="ARBA00022833"/>
    </source>
</evidence>
<dbReference type="InterPro" id="IPR053031">
    <property type="entry name" value="Cuticle_assoc_protein"/>
</dbReference>
<feature type="domain" description="BED-type" evidence="5">
    <location>
        <begin position="176"/>
        <end position="221"/>
    </location>
</feature>
<keyword evidence="1" id="KW-0479">Metal-binding</keyword>